<gene>
    <name evidence="2" type="ORF">F2Q69_00054806</name>
</gene>
<feature type="chain" id="PRO_5035862477" evidence="1">
    <location>
        <begin position="26"/>
        <end position="294"/>
    </location>
</feature>
<keyword evidence="1" id="KW-0732">Signal</keyword>
<evidence type="ECO:0000256" key="1">
    <source>
        <dbReference type="SAM" id="SignalP"/>
    </source>
</evidence>
<dbReference type="Proteomes" id="UP000712600">
    <property type="component" value="Unassembled WGS sequence"/>
</dbReference>
<feature type="non-terminal residue" evidence="2">
    <location>
        <position position="1"/>
    </location>
</feature>
<dbReference type="AlphaFoldDB" id="A0A8S9MY23"/>
<dbReference type="EMBL" id="QGKX02002183">
    <property type="protein sequence ID" value="KAF3488021.1"/>
    <property type="molecule type" value="Genomic_DNA"/>
</dbReference>
<sequence length="294" mass="32205">LASSSRSLLCRRRALLLLVSPFSFASSFHLSRSPICGCPWSSNLRRRRSLGRFRRSFRSSCSTARLVCDGGRLESKLCDLRRVVTVEGSSVLDMFFLPAVPIYCCPDGVARRRCVFLLCARRLVVWGFLLSVEQSVRRGLTSMSSLASIQSVFVVLPSCPPLASAFPPVLCVLLGCSSYMLVSVPFASRSAPWFSRSVHVRASLISVGSTGYEVSCVVLALAHFPSTGVSLFSVLPSVDGLIRLVLRIRCVVVERGCPQPLFLVEPNLKERIIGEAKITGFVSRYNRGSAFCGK</sequence>
<name>A0A8S9MY23_BRACR</name>
<evidence type="ECO:0000313" key="2">
    <source>
        <dbReference type="EMBL" id="KAF3488021.1"/>
    </source>
</evidence>
<protein>
    <submittedName>
        <fullName evidence="2">Uncharacterized protein</fullName>
    </submittedName>
</protein>
<organism evidence="2 3">
    <name type="scientific">Brassica cretica</name>
    <name type="common">Mustard</name>
    <dbReference type="NCBI Taxonomy" id="69181"/>
    <lineage>
        <taxon>Eukaryota</taxon>
        <taxon>Viridiplantae</taxon>
        <taxon>Streptophyta</taxon>
        <taxon>Embryophyta</taxon>
        <taxon>Tracheophyta</taxon>
        <taxon>Spermatophyta</taxon>
        <taxon>Magnoliopsida</taxon>
        <taxon>eudicotyledons</taxon>
        <taxon>Gunneridae</taxon>
        <taxon>Pentapetalae</taxon>
        <taxon>rosids</taxon>
        <taxon>malvids</taxon>
        <taxon>Brassicales</taxon>
        <taxon>Brassicaceae</taxon>
        <taxon>Brassiceae</taxon>
        <taxon>Brassica</taxon>
    </lineage>
</organism>
<proteinExistence type="predicted"/>
<accession>A0A8S9MY23</accession>
<reference evidence="2" key="1">
    <citation type="submission" date="2019-12" db="EMBL/GenBank/DDBJ databases">
        <title>Genome sequencing and annotation of Brassica cretica.</title>
        <authorList>
            <person name="Studholme D.J."/>
            <person name="Sarris P."/>
        </authorList>
    </citation>
    <scope>NUCLEOTIDE SEQUENCE</scope>
    <source>
        <strain evidence="2">PFS-109/04</strain>
        <tissue evidence="2">Leaf</tissue>
    </source>
</reference>
<evidence type="ECO:0000313" key="3">
    <source>
        <dbReference type="Proteomes" id="UP000712600"/>
    </source>
</evidence>
<feature type="signal peptide" evidence="1">
    <location>
        <begin position="1"/>
        <end position="25"/>
    </location>
</feature>
<comment type="caution">
    <text evidence="2">The sequence shown here is derived from an EMBL/GenBank/DDBJ whole genome shotgun (WGS) entry which is preliminary data.</text>
</comment>